<dbReference type="RefSeq" id="WP_133775010.1">
    <property type="nucleotide sequence ID" value="NZ_SNZR01000018.1"/>
</dbReference>
<accession>A0A4R7BM17</accession>
<organism evidence="1 2">
    <name type="scientific">Enterovirga rhinocerotis</name>
    <dbReference type="NCBI Taxonomy" id="1339210"/>
    <lineage>
        <taxon>Bacteria</taxon>
        <taxon>Pseudomonadati</taxon>
        <taxon>Pseudomonadota</taxon>
        <taxon>Alphaproteobacteria</taxon>
        <taxon>Hyphomicrobiales</taxon>
        <taxon>Methylobacteriaceae</taxon>
        <taxon>Enterovirga</taxon>
    </lineage>
</organism>
<sequence>MVQRQRTTSDVLGPEEIGIITRAYDLALIEIVGGDRVPQGWPSGDVKTRVSLAILARFRTGISDVQVLTAAGVAAVTMPHAQTGVAADQGPHSPPRPAAP</sequence>
<comment type="caution">
    <text evidence="1">The sequence shown here is derived from an EMBL/GenBank/DDBJ whole genome shotgun (WGS) entry which is preliminary data.</text>
</comment>
<gene>
    <name evidence="1" type="ORF">EV668_4860</name>
</gene>
<dbReference type="AlphaFoldDB" id="A0A4R7BM17"/>
<evidence type="ECO:0000313" key="2">
    <source>
        <dbReference type="Proteomes" id="UP000295122"/>
    </source>
</evidence>
<name>A0A4R7BM17_9HYPH</name>
<protein>
    <submittedName>
        <fullName evidence="1">Uncharacterized protein</fullName>
    </submittedName>
</protein>
<keyword evidence="2" id="KW-1185">Reference proteome</keyword>
<reference evidence="1 2" key="1">
    <citation type="submission" date="2019-03" db="EMBL/GenBank/DDBJ databases">
        <title>Genomic Encyclopedia of Type Strains, Phase IV (KMG-IV): sequencing the most valuable type-strain genomes for metagenomic binning, comparative biology and taxonomic classification.</title>
        <authorList>
            <person name="Goeker M."/>
        </authorList>
    </citation>
    <scope>NUCLEOTIDE SEQUENCE [LARGE SCALE GENOMIC DNA]</scope>
    <source>
        <strain evidence="1 2">DSM 25903</strain>
    </source>
</reference>
<dbReference type="Proteomes" id="UP000295122">
    <property type="component" value="Unassembled WGS sequence"/>
</dbReference>
<evidence type="ECO:0000313" key="1">
    <source>
        <dbReference type="EMBL" id="TDR85305.1"/>
    </source>
</evidence>
<dbReference type="EMBL" id="SNZR01000018">
    <property type="protein sequence ID" value="TDR85305.1"/>
    <property type="molecule type" value="Genomic_DNA"/>
</dbReference>
<proteinExistence type="predicted"/>